<dbReference type="GO" id="GO:0051301">
    <property type="term" value="P:cell division"/>
    <property type="evidence" value="ECO:0007669"/>
    <property type="project" value="UniProtKB-KW"/>
</dbReference>
<dbReference type="AlphaFoldDB" id="A0A3B1CPJ2"/>
<name>A0A3B1CPJ2_9ZZZZ</name>
<sequence>MKFSPFSIKAQEFAKSFMGYDKDEVRVFLETLSNEFESLQKENQKLLDEIKKNAEEILEYKKLEKSLQSTLLTAQESSSKSVESAKKQNQLIIKEAEIKANQIIEKAKLEADLIRSSVLKLKEEKKLFVAKLKSMVETQASILDMGGNSIDSKNPITEANNEETNQSKIDEDDVLEKLL</sequence>
<evidence type="ECO:0000256" key="7">
    <source>
        <dbReference type="SAM" id="Coils"/>
    </source>
</evidence>
<dbReference type="Gene3D" id="6.10.250.660">
    <property type="match status" value="1"/>
</dbReference>
<evidence type="ECO:0008006" key="10">
    <source>
        <dbReference type="Google" id="ProtNLM"/>
    </source>
</evidence>
<accession>A0A3B1CPJ2</accession>
<evidence type="ECO:0000256" key="4">
    <source>
        <dbReference type="ARBA" id="ARBA00022618"/>
    </source>
</evidence>
<keyword evidence="6" id="KW-0131">Cell cycle</keyword>
<dbReference type="Pfam" id="PF05103">
    <property type="entry name" value="DivIVA"/>
    <property type="match status" value="1"/>
</dbReference>
<evidence type="ECO:0000256" key="3">
    <source>
        <dbReference type="ARBA" id="ARBA00022490"/>
    </source>
</evidence>
<dbReference type="InterPro" id="IPR007793">
    <property type="entry name" value="DivIVA_fam"/>
</dbReference>
<dbReference type="PANTHER" id="PTHR35794">
    <property type="entry name" value="CELL DIVISION PROTEIN DIVIVA"/>
    <property type="match status" value="1"/>
</dbReference>
<keyword evidence="3" id="KW-0963">Cytoplasm</keyword>
<evidence type="ECO:0000313" key="9">
    <source>
        <dbReference type="EMBL" id="VAX18647.1"/>
    </source>
</evidence>
<dbReference type="EMBL" id="UOGD01000109">
    <property type="protein sequence ID" value="VAX18647.1"/>
    <property type="molecule type" value="Genomic_DNA"/>
</dbReference>
<feature type="region of interest" description="Disordered" evidence="8">
    <location>
        <begin position="147"/>
        <end position="172"/>
    </location>
</feature>
<evidence type="ECO:0000256" key="2">
    <source>
        <dbReference type="ARBA" id="ARBA00009008"/>
    </source>
</evidence>
<protein>
    <recommendedName>
        <fullName evidence="10">Cell division initiation protein DivIVA</fullName>
    </recommendedName>
</protein>
<comment type="subcellular location">
    <subcellularLocation>
        <location evidence="1">Cytoplasm</location>
    </subcellularLocation>
</comment>
<dbReference type="InterPro" id="IPR019933">
    <property type="entry name" value="DivIVA_domain"/>
</dbReference>
<evidence type="ECO:0000256" key="8">
    <source>
        <dbReference type="SAM" id="MobiDB-lite"/>
    </source>
</evidence>
<evidence type="ECO:0000256" key="6">
    <source>
        <dbReference type="ARBA" id="ARBA00023306"/>
    </source>
</evidence>
<feature type="compositionally biased region" description="Polar residues" evidence="8">
    <location>
        <begin position="149"/>
        <end position="167"/>
    </location>
</feature>
<dbReference type="NCBIfam" id="TIGR03544">
    <property type="entry name" value="DivI1A_domain"/>
    <property type="match status" value="1"/>
</dbReference>
<reference evidence="9" key="1">
    <citation type="submission" date="2018-06" db="EMBL/GenBank/DDBJ databases">
        <authorList>
            <person name="Zhirakovskaya E."/>
        </authorList>
    </citation>
    <scope>NUCLEOTIDE SEQUENCE</scope>
</reference>
<keyword evidence="4" id="KW-0132">Cell division</keyword>
<dbReference type="GO" id="GO:0005737">
    <property type="term" value="C:cytoplasm"/>
    <property type="evidence" value="ECO:0007669"/>
    <property type="project" value="UniProtKB-SubCell"/>
</dbReference>
<proteinExistence type="inferred from homology"/>
<dbReference type="PANTHER" id="PTHR35794:SF2">
    <property type="entry name" value="CELL DIVISION PROTEIN DIVIVA"/>
    <property type="match status" value="1"/>
</dbReference>
<evidence type="ECO:0000256" key="5">
    <source>
        <dbReference type="ARBA" id="ARBA00023054"/>
    </source>
</evidence>
<comment type="similarity">
    <text evidence="2">Belongs to the DivIVA family.</text>
</comment>
<gene>
    <name evidence="9" type="ORF">MNBD_IGNAVI01-1363</name>
</gene>
<organism evidence="9">
    <name type="scientific">hydrothermal vent metagenome</name>
    <dbReference type="NCBI Taxonomy" id="652676"/>
    <lineage>
        <taxon>unclassified sequences</taxon>
        <taxon>metagenomes</taxon>
        <taxon>ecological metagenomes</taxon>
    </lineage>
</organism>
<keyword evidence="5 7" id="KW-0175">Coiled coil</keyword>
<feature type="coiled-coil region" evidence="7">
    <location>
        <begin position="29"/>
        <end position="63"/>
    </location>
</feature>
<evidence type="ECO:0000256" key="1">
    <source>
        <dbReference type="ARBA" id="ARBA00004496"/>
    </source>
</evidence>